<accession>A0A7C9KMY3</accession>
<proteinExistence type="predicted"/>
<organism evidence="1 2">
    <name type="scientific">Sandarakinorhabdus fusca</name>
    <dbReference type="NCBI Taxonomy" id="1439888"/>
    <lineage>
        <taxon>Bacteria</taxon>
        <taxon>Pseudomonadati</taxon>
        <taxon>Pseudomonadota</taxon>
        <taxon>Alphaproteobacteria</taxon>
        <taxon>Sphingomonadales</taxon>
        <taxon>Sphingosinicellaceae</taxon>
        <taxon>Sandarakinorhabdus</taxon>
    </lineage>
</organism>
<sequence length="199" mass="21923">MTDVFTVGHSTHSEEVFLHLLQSAGVTAIGDVRSSPYSRFNPQFNREPLKEALKRAGISYAFLGKELGARSDDPRHYVDGQVSYERLAESALFKTGIERVLKGAAGHRIALMCAEKDPVTCHRTILVSRSLVDAGVGVKHIGPDGAIEDHATAMSRLMKELRIDEHDLFASPAELTDRAYKMQADKIAYERPDEVSAAE</sequence>
<dbReference type="InterPro" id="IPR007438">
    <property type="entry name" value="DUF488"/>
</dbReference>
<evidence type="ECO:0000313" key="1">
    <source>
        <dbReference type="EMBL" id="MQT17304.1"/>
    </source>
</evidence>
<dbReference type="Pfam" id="PF04343">
    <property type="entry name" value="DUF488"/>
    <property type="match status" value="1"/>
</dbReference>
<evidence type="ECO:0000313" key="2">
    <source>
        <dbReference type="Proteomes" id="UP000481327"/>
    </source>
</evidence>
<reference evidence="1 2" key="1">
    <citation type="submission" date="2019-09" db="EMBL/GenBank/DDBJ databases">
        <title>Polymorphobacter sp. isolated from a lake in China.</title>
        <authorList>
            <person name="Liu Z."/>
        </authorList>
    </citation>
    <scope>NUCLEOTIDE SEQUENCE [LARGE SCALE GENOMIC DNA]</scope>
    <source>
        <strain evidence="1 2">D40P</strain>
    </source>
</reference>
<keyword evidence="2" id="KW-1185">Reference proteome</keyword>
<dbReference type="AlphaFoldDB" id="A0A7C9KMY3"/>
<dbReference type="RefSeq" id="WP_152577784.1">
    <property type="nucleotide sequence ID" value="NZ_JAATJI010000002.1"/>
</dbReference>
<dbReference type="OrthoDB" id="9810084at2"/>
<protein>
    <submittedName>
        <fullName evidence="1">DUF488 family protein</fullName>
    </submittedName>
</protein>
<dbReference type="EMBL" id="WIOL01000003">
    <property type="protein sequence ID" value="MQT17304.1"/>
    <property type="molecule type" value="Genomic_DNA"/>
</dbReference>
<gene>
    <name evidence="1" type="ORF">F3168_08510</name>
</gene>
<comment type="caution">
    <text evidence="1">The sequence shown here is derived from an EMBL/GenBank/DDBJ whole genome shotgun (WGS) entry which is preliminary data.</text>
</comment>
<dbReference type="Proteomes" id="UP000481327">
    <property type="component" value="Unassembled WGS sequence"/>
</dbReference>
<dbReference type="PANTHER" id="PTHR39337:SF1">
    <property type="entry name" value="BLR5642 PROTEIN"/>
    <property type="match status" value="1"/>
</dbReference>
<name>A0A7C9KMY3_9SPHN</name>
<dbReference type="PANTHER" id="PTHR39337">
    <property type="entry name" value="BLR5642 PROTEIN"/>
    <property type="match status" value="1"/>
</dbReference>